<dbReference type="HOGENOM" id="CLU_048359_3_1_6"/>
<dbReference type="RefSeq" id="WP_009836682.1">
    <property type="nucleotide sequence ID" value="NZ_AAOH01000001.1"/>
</dbReference>
<dbReference type="EMBL" id="AAOH01000001">
    <property type="protein sequence ID" value="EAR30384.1"/>
    <property type="molecule type" value="Genomic_DNA"/>
</dbReference>
<dbReference type="InterPro" id="IPR046336">
    <property type="entry name" value="Lon_prtase_N_sf"/>
</dbReference>
<evidence type="ECO:0000313" key="2">
    <source>
        <dbReference type="EMBL" id="EAR30384.1"/>
    </source>
</evidence>
<dbReference type="InterPro" id="IPR015947">
    <property type="entry name" value="PUA-like_sf"/>
</dbReference>
<dbReference type="InterPro" id="IPR003111">
    <property type="entry name" value="Lon_prtase_N"/>
</dbReference>
<dbReference type="AlphaFoldDB" id="A4C4A2"/>
<protein>
    <recommendedName>
        <fullName evidence="1">Lon N-terminal domain-containing protein</fullName>
    </recommendedName>
</protein>
<evidence type="ECO:0000259" key="1">
    <source>
        <dbReference type="SMART" id="SM00464"/>
    </source>
</evidence>
<dbReference type="eggNOG" id="COG2802">
    <property type="taxonomic scope" value="Bacteria"/>
</dbReference>
<dbReference type="STRING" id="87626.PTD2_02406"/>
<evidence type="ECO:0000313" key="3">
    <source>
        <dbReference type="Proteomes" id="UP000006201"/>
    </source>
</evidence>
<organism evidence="2 3">
    <name type="scientific">Pseudoalteromonas tunicata D2</name>
    <dbReference type="NCBI Taxonomy" id="87626"/>
    <lineage>
        <taxon>Bacteria</taxon>
        <taxon>Pseudomonadati</taxon>
        <taxon>Pseudomonadota</taxon>
        <taxon>Gammaproteobacteria</taxon>
        <taxon>Alteromonadales</taxon>
        <taxon>Pseudoalteromonadaceae</taxon>
        <taxon>Pseudoalteromonas</taxon>
    </lineage>
</organism>
<dbReference type="SUPFAM" id="SSF88697">
    <property type="entry name" value="PUA domain-like"/>
    <property type="match status" value="1"/>
</dbReference>
<dbReference type="Proteomes" id="UP000006201">
    <property type="component" value="Unassembled WGS sequence"/>
</dbReference>
<comment type="caution">
    <text evidence="2">The sequence shown here is derived from an EMBL/GenBank/DDBJ whole genome shotgun (WGS) entry which is preliminary data.</text>
</comment>
<keyword evidence="3" id="KW-1185">Reference proteome</keyword>
<accession>A4C4A2</accession>
<gene>
    <name evidence="2" type="ORF">PTD2_02406</name>
</gene>
<sequence length="186" mass="21130">MQLGVFPLPIVLFPGGITRLRIFEPRYIRLVKESIAGTGFALSCYDKDHPFNSSTIAAWVEIVDFSTLDDGFLSIDIQAKSLVNLTEFSIESDQLRKAKATIIPHWPEQQNSQQSQLLAKELKLIFDVNPHFAAMYKQTDFDNPNWCCGRFVELLPIDISDKKQFLSEQSFGVCLNFLHTLICGEK</sequence>
<dbReference type="SMART" id="SM00464">
    <property type="entry name" value="LON"/>
    <property type="match status" value="1"/>
</dbReference>
<dbReference type="Pfam" id="PF02190">
    <property type="entry name" value="LON_substr_bdg"/>
    <property type="match status" value="1"/>
</dbReference>
<feature type="domain" description="Lon N-terminal" evidence="1">
    <location>
        <begin position="2"/>
        <end position="184"/>
    </location>
</feature>
<dbReference type="Gene3D" id="2.30.130.40">
    <property type="entry name" value="LON domain-like"/>
    <property type="match status" value="1"/>
</dbReference>
<reference evidence="2 3" key="1">
    <citation type="submission" date="2006-02" db="EMBL/GenBank/DDBJ databases">
        <authorList>
            <person name="Moran M.A."/>
            <person name="Kjelleberg S."/>
            <person name="Egan S."/>
            <person name="Saunders N."/>
            <person name="Thomas T."/>
            <person name="Ferriera S."/>
            <person name="Johnson J."/>
            <person name="Kravitz S."/>
            <person name="Halpern A."/>
            <person name="Remington K."/>
            <person name="Beeson K."/>
            <person name="Tran B."/>
            <person name="Rogers Y.-H."/>
            <person name="Friedman R."/>
            <person name="Venter J.C."/>
        </authorList>
    </citation>
    <scope>NUCLEOTIDE SEQUENCE [LARGE SCALE GENOMIC DNA]</scope>
    <source>
        <strain evidence="2 3">D2</strain>
    </source>
</reference>
<name>A4C4A2_9GAMM</name>
<proteinExistence type="predicted"/>
<dbReference type="OrthoDB" id="8558970at2"/>